<keyword evidence="1" id="KW-0472">Membrane</keyword>
<feature type="transmembrane region" description="Helical" evidence="1">
    <location>
        <begin position="6"/>
        <end position="24"/>
    </location>
</feature>
<keyword evidence="1" id="KW-1133">Transmembrane helix</keyword>
<keyword evidence="3" id="KW-1185">Reference proteome</keyword>
<name>A0A6N9TFK2_9ALTE</name>
<keyword evidence="1" id="KW-0812">Transmembrane</keyword>
<dbReference type="Pfam" id="PF06934">
    <property type="entry name" value="CTI"/>
    <property type="match status" value="1"/>
</dbReference>
<evidence type="ECO:0000313" key="2">
    <source>
        <dbReference type="EMBL" id="NDW16063.1"/>
    </source>
</evidence>
<dbReference type="AlphaFoldDB" id="A0A6N9TFK2"/>
<organism evidence="2 3">
    <name type="scientific">Alteromonas genovensis</name>
    <dbReference type="NCBI Taxonomy" id="471225"/>
    <lineage>
        <taxon>Bacteria</taxon>
        <taxon>Pseudomonadati</taxon>
        <taxon>Pseudomonadota</taxon>
        <taxon>Gammaproteobacteria</taxon>
        <taxon>Alteromonadales</taxon>
        <taxon>Alteromonadaceae</taxon>
        <taxon>Alteromonas/Salinimonas group</taxon>
        <taxon>Alteromonas</taxon>
    </lineage>
</organism>
<dbReference type="RefSeq" id="WP_163106756.1">
    <property type="nucleotide sequence ID" value="NZ_JAAAWO010000007.1"/>
</dbReference>
<dbReference type="Proteomes" id="UP000471381">
    <property type="component" value="Unassembled WGS sequence"/>
</dbReference>
<dbReference type="EMBL" id="JAAAWO010000007">
    <property type="protein sequence ID" value="NDW16063.1"/>
    <property type="molecule type" value="Genomic_DNA"/>
</dbReference>
<sequence>MNKWTTSIWCIVVLLAGSGIYHFFQTPIKAKSLPVSVPLTSEVVNYHDDVKPVLAKRCVVCHACYDAPCQLKMGAYSGIERGASKERVYDGERLIEANLTRLFEDGHTLAQWRDKDFFAVNSDTPQTSTNGLSSTDYQTAANENLSSSVIAHLLQLKHDTPVETASETPALLNKEDYPLNINRAYQCPTIDDIDDFKEDYPLWGMPYALPALDKQENALILNWIAQGGKGSDDVVITEENQQHIMAWEDFLNGNSLKSQLMSRYLFEHLFLVHLHFDAKQPQQFFKLVRSATAPGQPIKSIHTRRPFDNPGVERVYYRIVPLKQTRVHKSHMPVLLTSDRMDKYEDWFLNDDYEVTSMPSYKPEEASNPFITFAQLPINARYNYMLDEAQNTIMQFIKGPVCRGQMALNVINDHFWVVFSEPDLDLVQNNGEFIQQALQNIELPAEEQSNALPTAWMNYAAMEREYLNAKSEFINTKIKDKLSIDLDLLWNGDGENENMALTIFRHKDAASVVKGLVGDTPQTAWVLTYPLFERIHYLLVAGYDVYGNVGHQLNSRMYMDFLRMEGEFNFLALLPSETRDKIRNKWYRGSVSEVEEFVYKGNTSKIETNIEYKTDNPYQELLDTMKRRFAGTISERHYLNNGFKEKEAIASFNTINSLKGKNISLLPESTIVRVYDKSSDEQHFYTMLRHSAHTNISHLFNEEDRRLPEEDTVTIASGFMTSHPNAFLQVEISELPDLASRINKMGAEPDYAALLDTYGVRRTNPKFWDYADNMHSYFKNTYPTEFGYLDFNRLENR</sequence>
<dbReference type="InterPro" id="IPR010706">
    <property type="entry name" value="Fatty_acid_cis-trans_isomerase"/>
</dbReference>
<evidence type="ECO:0000313" key="3">
    <source>
        <dbReference type="Proteomes" id="UP000471381"/>
    </source>
</evidence>
<comment type="caution">
    <text evidence="2">The sequence shown here is derived from an EMBL/GenBank/DDBJ whole genome shotgun (WGS) entry which is preliminary data.</text>
</comment>
<gene>
    <name evidence="2" type="ORF">GTQ48_11085</name>
</gene>
<evidence type="ECO:0008006" key="4">
    <source>
        <dbReference type="Google" id="ProtNLM"/>
    </source>
</evidence>
<accession>A0A6N9TFK2</accession>
<protein>
    <recommendedName>
        <fullName evidence="4">9-hexadecenoic acid cis-trans isomerase</fullName>
    </recommendedName>
</protein>
<proteinExistence type="predicted"/>
<reference evidence="2 3" key="1">
    <citation type="submission" date="2020-01" db="EMBL/GenBank/DDBJ databases">
        <title>Genomes of bacteria type strains.</title>
        <authorList>
            <person name="Chen J."/>
            <person name="Zhu S."/>
            <person name="Yang J."/>
        </authorList>
    </citation>
    <scope>NUCLEOTIDE SEQUENCE [LARGE SCALE GENOMIC DNA]</scope>
    <source>
        <strain evidence="2 3">LMG 24078</strain>
    </source>
</reference>
<evidence type="ECO:0000256" key="1">
    <source>
        <dbReference type="SAM" id="Phobius"/>
    </source>
</evidence>